<evidence type="ECO:0000313" key="1">
    <source>
        <dbReference type="EMBL" id="PWN50571.1"/>
    </source>
</evidence>
<gene>
    <name evidence="1" type="ORF">IE53DRAFT_387111</name>
</gene>
<keyword evidence="2" id="KW-1185">Reference proteome</keyword>
<accession>A0ACD0NXT3</accession>
<evidence type="ECO:0000313" key="2">
    <source>
        <dbReference type="Proteomes" id="UP000245626"/>
    </source>
</evidence>
<organism evidence="1 2">
    <name type="scientific">Violaceomyces palustris</name>
    <dbReference type="NCBI Taxonomy" id="1673888"/>
    <lineage>
        <taxon>Eukaryota</taxon>
        <taxon>Fungi</taxon>
        <taxon>Dikarya</taxon>
        <taxon>Basidiomycota</taxon>
        <taxon>Ustilaginomycotina</taxon>
        <taxon>Ustilaginomycetes</taxon>
        <taxon>Violaceomycetales</taxon>
        <taxon>Violaceomycetaceae</taxon>
        <taxon>Violaceomyces</taxon>
    </lineage>
</organism>
<protein>
    <submittedName>
        <fullName evidence="1">Uncharacterized protein</fullName>
    </submittedName>
</protein>
<dbReference type="Proteomes" id="UP000245626">
    <property type="component" value="Unassembled WGS sequence"/>
</dbReference>
<name>A0ACD0NXT3_9BASI</name>
<reference evidence="1 2" key="1">
    <citation type="journal article" date="2018" name="Mol. Biol. Evol.">
        <title>Broad Genomic Sampling Reveals a Smut Pathogenic Ancestry of the Fungal Clade Ustilaginomycotina.</title>
        <authorList>
            <person name="Kijpornyongpan T."/>
            <person name="Mondo S.J."/>
            <person name="Barry K."/>
            <person name="Sandor L."/>
            <person name="Lee J."/>
            <person name="Lipzen A."/>
            <person name="Pangilinan J."/>
            <person name="LaButti K."/>
            <person name="Hainaut M."/>
            <person name="Henrissat B."/>
            <person name="Grigoriev I.V."/>
            <person name="Spatafora J.W."/>
            <person name="Aime M.C."/>
        </authorList>
    </citation>
    <scope>NUCLEOTIDE SEQUENCE [LARGE SCALE GENOMIC DNA]</scope>
    <source>
        <strain evidence="1 2">SA 807</strain>
    </source>
</reference>
<sequence>MADELEDNFVLDDDLSVAGSDSGEAVDIEEVAVAEDGSVVRKTEGEEIEAALSKENKKRKRKEKEKARKQKRAALAAEHLEGTGSVAAQPIEMQVDYLSSRQRKTFSKLSELELEELRITERMMVETTAFESPRTEDFLGTFIQKFCPSTVKALLDPKSSSNSKPGHPSVLVLTGNALRAAKLSRSLKALNPTPSSTSQKPPKKRVKGDDGSSSITTTSKGDTEPTFTVAKLFARHFKLKEHISWLKDHVTPVAVGTPQRVGALIDSGSLSLQATDFVVIDQTWVDAKQRNIFDTPETRDELVKLLASEGFREAVTRSENGTKLILF</sequence>
<proteinExistence type="predicted"/>
<dbReference type="EMBL" id="KZ819918">
    <property type="protein sequence ID" value="PWN50571.1"/>
    <property type="molecule type" value="Genomic_DNA"/>
</dbReference>